<protein>
    <submittedName>
        <fullName evidence="2">Putative secreted protein</fullName>
    </submittedName>
</protein>
<feature type="compositionally biased region" description="Polar residues" evidence="1">
    <location>
        <begin position="82"/>
        <end position="101"/>
    </location>
</feature>
<feature type="region of interest" description="Disordered" evidence="1">
    <location>
        <begin position="69"/>
        <end position="101"/>
    </location>
</feature>
<name>A0A6B0U6U6_IXORI</name>
<dbReference type="AlphaFoldDB" id="A0A6B0U6U6"/>
<proteinExistence type="predicted"/>
<accession>A0A6B0U6U6</accession>
<organism evidence="2">
    <name type="scientific">Ixodes ricinus</name>
    <name type="common">Common tick</name>
    <name type="synonym">Acarus ricinus</name>
    <dbReference type="NCBI Taxonomy" id="34613"/>
    <lineage>
        <taxon>Eukaryota</taxon>
        <taxon>Metazoa</taxon>
        <taxon>Ecdysozoa</taxon>
        <taxon>Arthropoda</taxon>
        <taxon>Chelicerata</taxon>
        <taxon>Arachnida</taxon>
        <taxon>Acari</taxon>
        <taxon>Parasitiformes</taxon>
        <taxon>Ixodida</taxon>
        <taxon>Ixodoidea</taxon>
        <taxon>Ixodidae</taxon>
        <taxon>Ixodinae</taxon>
        <taxon>Ixodes</taxon>
    </lineage>
</organism>
<evidence type="ECO:0000256" key="1">
    <source>
        <dbReference type="SAM" id="MobiDB-lite"/>
    </source>
</evidence>
<dbReference type="EMBL" id="GIFC01006179">
    <property type="protein sequence ID" value="MXU88262.1"/>
    <property type="molecule type" value="Transcribed_RNA"/>
</dbReference>
<reference evidence="2" key="1">
    <citation type="submission" date="2019-12" db="EMBL/GenBank/DDBJ databases">
        <title>An insight into the sialome of adult female Ixodes ricinus ticks feeding for 6 days.</title>
        <authorList>
            <person name="Perner J."/>
            <person name="Ribeiro J.M.C."/>
        </authorList>
    </citation>
    <scope>NUCLEOTIDE SEQUENCE</scope>
    <source>
        <strain evidence="2">Semi-engorged</strain>
        <tissue evidence="2">Salivary glands</tissue>
    </source>
</reference>
<sequence length="101" mass="10071">MASLSTASFLMASSSAGLPSVTLFTVSSLDLRASMISCFMCCAVLLNEHMSFSTDGSLTTGYVAAASAASTSPLGRLESPLGSASSETSGSLTVEESSSVG</sequence>
<evidence type="ECO:0000313" key="2">
    <source>
        <dbReference type="EMBL" id="MXU88262.1"/>
    </source>
</evidence>